<evidence type="ECO:0000313" key="1">
    <source>
        <dbReference type="EMBL" id="KAK3771299.1"/>
    </source>
</evidence>
<dbReference type="EMBL" id="JAWDGP010003760">
    <property type="protein sequence ID" value="KAK3771299.1"/>
    <property type="molecule type" value="Genomic_DNA"/>
</dbReference>
<protein>
    <submittedName>
        <fullName evidence="1">Uncharacterized protein</fullName>
    </submittedName>
</protein>
<dbReference type="AlphaFoldDB" id="A0AAE1DHV8"/>
<evidence type="ECO:0000313" key="2">
    <source>
        <dbReference type="Proteomes" id="UP001283361"/>
    </source>
</evidence>
<reference evidence="1" key="1">
    <citation type="journal article" date="2023" name="G3 (Bethesda)">
        <title>A reference genome for the long-term kleptoplast-retaining sea slug Elysia crispata morphotype clarki.</title>
        <authorList>
            <person name="Eastman K.E."/>
            <person name="Pendleton A.L."/>
            <person name="Shaikh M.A."/>
            <person name="Suttiyut T."/>
            <person name="Ogas R."/>
            <person name="Tomko P."/>
            <person name="Gavelis G."/>
            <person name="Widhalm J.R."/>
            <person name="Wisecaver J.H."/>
        </authorList>
    </citation>
    <scope>NUCLEOTIDE SEQUENCE</scope>
    <source>
        <strain evidence="1">ECLA1</strain>
    </source>
</reference>
<proteinExistence type="predicted"/>
<name>A0AAE1DHV8_9GAST</name>
<organism evidence="1 2">
    <name type="scientific">Elysia crispata</name>
    <name type="common">lettuce slug</name>
    <dbReference type="NCBI Taxonomy" id="231223"/>
    <lineage>
        <taxon>Eukaryota</taxon>
        <taxon>Metazoa</taxon>
        <taxon>Spiralia</taxon>
        <taxon>Lophotrochozoa</taxon>
        <taxon>Mollusca</taxon>
        <taxon>Gastropoda</taxon>
        <taxon>Heterobranchia</taxon>
        <taxon>Euthyneura</taxon>
        <taxon>Panpulmonata</taxon>
        <taxon>Sacoglossa</taxon>
        <taxon>Placobranchoidea</taxon>
        <taxon>Plakobranchidae</taxon>
        <taxon>Elysia</taxon>
    </lineage>
</organism>
<keyword evidence="2" id="KW-1185">Reference proteome</keyword>
<dbReference type="Proteomes" id="UP001283361">
    <property type="component" value="Unassembled WGS sequence"/>
</dbReference>
<sequence>MGKHYWFNLSDGMSCDTMFPVFFLYNGGELNAFGWAMVVNLPSSHLEHPAPSTYGLFMKEVPSCLQNAGTLSTMHIYLTDRVYKDLC</sequence>
<accession>A0AAE1DHV8</accession>
<gene>
    <name evidence="1" type="ORF">RRG08_024376</name>
</gene>
<comment type="caution">
    <text evidence="1">The sequence shown here is derived from an EMBL/GenBank/DDBJ whole genome shotgun (WGS) entry which is preliminary data.</text>
</comment>